<feature type="region of interest" description="Disordered" evidence="1">
    <location>
        <begin position="20"/>
        <end position="41"/>
    </location>
</feature>
<dbReference type="EMBL" id="JBJQND010000013">
    <property type="protein sequence ID" value="KAL3857073.1"/>
    <property type="molecule type" value="Genomic_DNA"/>
</dbReference>
<feature type="compositionally biased region" description="Polar residues" evidence="1">
    <location>
        <begin position="160"/>
        <end position="191"/>
    </location>
</feature>
<feature type="compositionally biased region" description="Polar residues" evidence="1">
    <location>
        <begin position="58"/>
        <end position="67"/>
    </location>
</feature>
<evidence type="ECO:0000256" key="1">
    <source>
        <dbReference type="SAM" id="MobiDB-lite"/>
    </source>
</evidence>
<evidence type="ECO:0000313" key="3">
    <source>
        <dbReference type="Proteomes" id="UP001634394"/>
    </source>
</evidence>
<dbReference type="AlphaFoldDB" id="A0ABD3V8D5"/>
<accession>A0ABD3V8D5</accession>
<feature type="region of interest" description="Disordered" evidence="1">
    <location>
        <begin position="58"/>
        <end position="97"/>
    </location>
</feature>
<proteinExistence type="predicted"/>
<sequence length="446" mass="49406">MPYDIELGFQIYKKNDEPFLLTRGKRQTENDTPPPPPWDPSLILGEASELRPVNFNDTQFRGTTQFPPHTEVTKISDEPSLPRSGESSSGRGSVSSETLLRQLLRSIGIDVEPRQPRLVERTTMSSRTTPRTQRPVGPNILEFDPLARLLNQGKSSRLLSSVNGTEKSGNRTINRDSSTNESISGNTTNVPKWSEGELHISKNETPQVLVNDMIGQTTKRGSVEAMSDITSTKLTTISGRENWTSAYLNSTQDIDVQTSTTRHARSREESTFPNHVISNSTVRTTTYPSLDQNTKYFSLESHVPSTSVVYNFENNSSSFAAHMAADTYKSSTPQTTNEGQGLESSTQRTLLINEPNLETTKPNFIIQSTTEAPSTKLAEDSRHIENSDVEILQSVKPVITKLKGTPSEIQGINFGHFKLPMLEKMSGTNNMVKGGLNRNHLNGPVK</sequence>
<feature type="region of interest" description="Disordered" evidence="1">
    <location>
        <begin position="160"/>
        <end position="203"/>
    </location>
</feature>
<reference evidence="2 3" key="1">
    <citation type="submission" date="2024-11" db="EMBL/GenBank/DDBJ databases">
        <title>Chromosome-level genome assembly of the freshwater bivalve Anodonta woodiana.</title>
        <authorList>
            <person name="Chen X."/>
        </authorList>
    </citation>
    <scope>NUCLEOTIDE SEQUENCE [LARGE SCALE GENOMIC DNA]</scope>
    <source>
        <strain evidence="2">MN2024</strain>
        <tissue evidence="2">Gills</tissue>
    </source>
</reference>
<feature type="compositionally biased region" description="Low complexity" evidence="1">
    <location>
        <begin position="78"/>
        <end position="97"/>
    </location>
</feature>
<evidence type="ECO:0000313" key="2">
    <source>
        <dbReference type="EMBL" id="KAL3857073.1"/>
    </source>
</evidence>
<comment type="caution">
    <text evidence="2">The sequence shown here is derived from an EMBL/GenBank/DDBJ whole genome shotgun (WGS) entry which is preliminary data.</text>
</comment>
<organism evidence="2 3">
    <name type="scientific">Sinanodonta woodiana</name>
    <name type="common">Chinese pond mussel</name>
    <name type="synonym">Anodonta woodiana</name>
    <dbReference type="NCBI Taxonomy" id="1069815"/>
    <lineage>
        <taxon>Eukaryota</taxon>
        <taxon>Metazoa</taxon>
        <taxon>Spiralia</taxon>
        <taxon>Lophotrochozoa</taxon>
        <taxon>Mollusca</taxon>
        <taxon>Bivalvia</taxon>
        <taxon>Autobranchia</taxon>
        <taxon>Heteroconchia</taxon>
        <taxon>Palaeoheterodonta</taxon>
        <taxon>Unionida</taxon>
        <taxon>Unionoidea</taxon>
        <taxon>Unionidae</taxon>
        <taxon>Unioninae</taxon>
        <taxon>Sinanodonta</taxon>
    </lineage>
</organism>
<feature type="region of interest" description="Disordered" evidence="1">
    <location>
        <begin position="329"/>
        <end position="363"/>
    </location>
</feature>
<protein>
    <submittedName>
        <fullName evidence="2">Uncharacterized protein</fullName>
    </submittedName>
</protein>
<keyword evidence="3" id="KW-1185">Reference proteome</keyword>
<name>A0ABD3V8D5_SINWO</name>
<dbReference type="Proteomes" id="UP001634394">
    <property type="component" value="Unassembled WGS sequence"/>
</dbReference>
<gene>
    <name evidence="2" type="ORF">ACJMK2_011769</name>
</gene>